<dbReference type="OrthoDB" id="446759at2759"/>
<keyword evidence="13" id="KW-1185">Reference proteome</keyword>
<sequence>MASTSTPTGASEAPIDALVLDAGPLVTRTSLGGLAKKFYVPASVVAELRDVRAREHFEWLQRTLDVEVRDAGPEALLGVVKFAKKTGDYAVLSRPDMSVLALTYALELERHGTWRVREDVGGKTGQQKAEEEKLRKKKEEAEQAKDQVEDGGNGGAHETSRAEQDESGAADAADAGAAPVEQSDEQAVVAATPDAEREDDEDDEEEGGEWITPDNVVKHKNRSLGLQQQQQQAGKKKGKKGSGRLTVACMTGDYAVQNVLLQMGLSLVGIEGQRIKQVKSWVLRCHACAKICKDSERKFCPHCGNPTLLRTSVTSTSPDATGKAGTGQSHGGLQVHLKKNFQYRNRGTIYSLPLPKPGKAGGKPASVPVLREDQAEWQRAVQKDKVQRQKEEKRLNRALEKGKDSLTARYEDADELTMLLAGGTGKNRGKGGPVEMPEIGVGRKNPNERRRRKV</sequence>
<dbReference type="InterPro" id="IPR036283">
    <property type="entry name" value="NOB1_Zf-like_sf"/>
</dbReference>
<dbReference type="STRING" id="215250.A0A316YLK8"/>
<dbReference type="InterPro" id="IPR033411">
    <property type="entry name" value="Ribonuclease_PIN"/>
</dbReference>
<dbReference type="RefSeq" id="XP_025377327.1">
    <property type="nucleotide sequence ID" value="XM_025518843.1"/>
</dbReference>
<dbReference type="Pfam" id="PF08772">
    <property type="entry name" value="Zn_ribbon_NOB1"/>
    <property type="match status" value="1"/>
</dbReference>
<evidence type="ECO:0000256" key="1">
    <source>
        <dbReference type="ARBA" id="ARBA00005858"/>
    </source>
</evidence>
<feature type="binding site" evidence="8">
    <location>
        <position position="303"/>
    </location>
    <ligand>
        <name>Zn(2+)</name>
        <dbReference type="ChEBI" id="CHEBI:29105"/>
    </ligand>
</feature>
<dbReference type="InParanoid" id="A0A316YLK8"/>
<dbReference type="InterPro" id="IPR017117">
    <property type="entry name" value="Nob1_euk"/>
</dbReference>
<accession>A0A316YLK8</accession>
<feature type="domain" description="Nin one binding (NOB1) Zn-ribbon-like" evidence="10">
    <location>
        <begin position="275"/>
        <end position="358"/>
    </location>
</feature>
<dbReference type="GO" id="GO:0030688">
    <property type="term" value="C:preribosome, small subunit precursor"/>
    <property type="evidence" value="ECO:0007669"/>
    <property type="project" value="TreeGrafter"/>
</dbReference>
<evidence type="ECO:0000259" key="11">
    <source>
        <dbReference type="Pfam" id="PF17146"/>
    </source>
</evidence>
<dbReference type="PIRSF" id="PIRSF037125">
    <property type="entry name" value="D-site_20S_pre-rRNA_nuclease"/>
    <property type="match status" value="1"/>
</dbReference>
<dbReference type="GO" id="GO:0046872">
    <property type="term" value="F:metal ion binding"/>
    <property type="evidence" value="ECO:0007669"/>
    <property type="project" value="UniProtKB-UniRule"/>
</dbReference>
<reference evidence="12" key="1">
    <citation type="journal article" date="2018" name="Mol. Biol. Evol.">
        <title>Broad Genomic Sampling Reveals a Smut Pathogenic Ancestry of the Fungal Clade Ustilaginomycotina.</title>
        <authorList>
            <person name="Kijpornyongpan T."/>
            <person name="Mondo S.J."/>
            <person name="Barry K."/>
            <person name="Sandor L."/>
            <person name="Lee J."/>
            <person name="Lipzen A."/>
            <person name="Pangilinan J."/>
            <person name="LaButti K."/>
            <person name="Hainaut M."/>
            <person name="Henrissat B."/>
            <person name="Grigoriev I.V."/>
            <person name="Spatafora J.W."/>
            <person name="Aime M.C."/>
        </authorList>
    </citation>
    <scope>NUCLEOTIDE SEQUENCE [LARGE SCALE GENOMIC DNA]</scope>
    <source>
        <strain evidence="12">MCA 4198</strain>
    </source>
</reference>
<evidence type="ECO:0000256" key="6">
    <source>
        <dbReference type="ARBA" id="ARBA00023242"/>
    </source>
</evidence>
<dbReference type="Pfam" id="PF17146">
    <property type="entry name" value="PIN_6"/>
    <property type="match status" value="1"/>
</dbReference>
<feature type="compositionally biased region" description="Basic and acidic residues" evidence="9">
    <location>
        <begin position="128"/>
        <end position="148"/>
    </location>
</feature>
<feature type="region of interest" description="Disordered" evidence="9">
    <location>
        <begin position="119"/>
        <end position="242"/>
    </location>
</feature>
<keyword evidence="4" id="KW-0378">Hydrolase</keyword>
<dbReference type="GeneID" id="37040759"/>
<feature type="region of interest" description="Disordered" evidence="9">
    <location>
        <begin position="421"/>
        <end position="454"/>
    </location>
</feature>
<comment type="function">
    <text evidence="7">Required for the synthesis of 40S ribosome subunits. Has a role in processing 20S pre-rRNA into the mature 18S rRNA, where it is required for cleavage at the 3' end of the mature 18S rRNA (D-site). Accompanies the 20S pre-rRNA from the nucleus to the cytoplasm.</text>
</comment>
<protein>
    <recommendedName>
        <fullName evidence="7">20S-pre-rRNA D-site endonuclease NOB1</fullName>
    </recommendedName>
</protein>
<feature type="compositionally biased region" description="Acidic residues" evidence="9">
    <location>
        <begin position="196"/>
        <end position="208"/>
    </location>
</feature>
<comment type="subcellular location">
    <subcellularLocation>
        <location evidence="7">Nucleus</location>
        <location evidence="7">Nucleolus</location>
    </subcellularLocation>
</comment>
<comment type="similarity">
    <text evidence="1 7">Belongs to the NOB1 family.</text>
</comment>
<dbReference type="GO" id="GO:0004521">
    <property type="term" value="F:RNA endonuclease activity"/>
    <property type="evidence" value="ECO:0007669"/>
    <property type="project" value="UniProtKB-UniRule"/>
</dbReference>
<dbReference type="PANTHER" id="PTHR12814:SF2">
    <property type="entry name" value="RNA-BINDING PROTEIN NOB1"/>
    <property type="match status" value="1"/>
</dbReference>
<organism evidence="12 13">
    <name type="scientific">Acaromyces ingoldii</name>
    <dbReference type="NCBI Taxonomy" id="215250"/>
    <lineage>
        <taxon>Eukaryota</taxon>
        <taxon>Fungi</taxon>
        <taxon>Dikarya</taxon>
        <taxon>Basidiomycota</taxon>
        <taxon>Ustilaginomycotina</taxon>
        <taxon>Exobasidiomycetes</taxon>
        <taxon>Exobasidiales</taxon>
        <taxon>Cryptobasidiaceae</taxon>
        <taxon>Acaromyces</taxon>
    </lineage>
</organism>
<dbReference type="CDD" id="cd09876">
    <property type="entry name" value="PIN_Nob1-like"/>
    <property type="match status" value="1"/>
</dbReference>
<dbReference type="PANTHER" id="PTHR12814">
    <property type="entry name" value="RNA-BINDING PROTEIN NOB1"/>
    <property type="match status" value="1"/>
</dbReference>
<proteinExistence type="inferred from homology"/>
<dbReference type="FunCoup" id="A0A316YLK8">
    <property type="interactions" value="358"/>
</dbReference>
<dbReference type="GO" id="GO:0005737">
    <property type="term" value="C:cytoplasm"/>
    <property type="evidence" value="ECO:0007669"/>
    <property type="project" value="UniProtKB-ARBA"/>
</dbReference>
<dbReference type="Gene3D" id="3.40.50.1010">
    <property type="entry name" value="5'-nuclease"/>
    <property type="match status" value="1"/>
</dbReference>
<dbReference type="EMBL" id="KZ819636">
    <property type="protein sequence ID" value="PWN90129.1"/>
    <property type="molecule type" value="Genomic_DNA"/>
</dbReference>
<evidence type="ECO:0000259" key="10">
    <source>
        <dbReference type="Pfam" id="PF08772"/>
    </source>
</evidence>
<feature type="compositionally biased region" description="Low complexity" evidence="9">
    <location>
        <begin position="169"/>
        <end position="178"/>
    </location>
</feature>
<evidence type="ECO:0000256" key="2">
    <source>
        <dbReference type="ARBA" id="ARBA00022722"/>
    </source>
</evidence>
<evidence type="ECO:0000256" key="9">
    <source>
        <dbReference type="SAM" id="MobiDB-lite"/>
    </source>
</evidence>
<dbReference type="GO" id="GO:0005730">
    <property type="term" value="C:nucleolus"/>
    <property type="evidence" value="ECO:0007669"/>
    <property type="project" value="UniProtKB-SubCell"/>
</dbReference>
<dbReference type="Proteomes" id="UP000245768">
    <property type="component" value="Unassembled WGS sequence"/>
</dbReference>
<dbReference type="GO" id="GO:0016787">
    <property type="term" value="F:hydrolase activity"/>
    <property type="evidence" value="ECO:0007669"/>
    <property type="project" value="UniProtKB-KW"/>
</dbReference>
<name>A0A316YLK8_9BASI</name>
<dbReference type="InterPro" id="IPR014881">
    <property type="entry name" value="NOB1_Zn-bd"/>
</dbReference>
<evidence type="ECO:0000313" key="12">
    <source>
        <dbReference type="EMBL" id="PWN90129.1"/>
    </source>
</evidence>
<dbReference type="SUPFAM" id="SSF144206">
    <property type="entry name" value="NOB1 zinc finger-like"/>
    <property type="match status" value="1"/>
</dbReference>
<dbReference type="FunFam" id="3.40.50.1010:FF:000020">
    <property type="entry name" value="20S-pre-rRNA D-site endonuclease NOB1"/>
    <property type="match status" value="1"/>
</dbReference>
<evidence type="ECO:0000256" key="4">
    <source>
        <dbReference type="ARBA" id="ARBA00022801"/>
    </source>
</evidence>
<dbReference type="GO" id="GO:0030490">
    <property type="term" value="P:maturation of SSU-rRNA"/>
    <property type="evidence" value="ECO:0007669"/>
    <property type="project" value="TreeGrafter"/>
</dbReference>
<evidence type="ECO:0000256" key="8">
    <source>
        <dbReference type="PIRSR" id="PIRSR037125-1"/>
    </source>
</evidence>
<evidence type="ECO:0000256" key="3">
    <source>
        <dbReference type="ARBA" id="ARBA00022723"/>
    </source>
</evidence>
<feature type="binding site" evidence="8">
    <location>
        <position position="288"/>
    </location>
    <ligand>
        <name>Zn(2+)</name>
        <dbReference type="ChEBI" id="CHEBI:29105"/>
    </ligand>
</feature>
<feature type="compositionally biased region" description="Low complexity" evidence="9">
    <location>
        <begin position="223"/>
        <end position="233"/>
    </location>
</feature>
<evidence type="ECO:0000256" key="5">
    <source>
        <dbReference type="ARBA" id="ARBA00022833"/>
    </source>
</evidence>
<keyword evidence="5 7" id="KW-0862">Zinc</keyword>
<feature type="binding site" evidence="8">
    <location>
        <position position="285"/>
    </location>
    <ligand>
        <name>Zn(2+)</name>
        <dbReference type="ChEBI" id="CHEBI:29105"/>
    </ligand>
</feature>
<feature type="domain" description="Ribonuclease PIN" evidence="11">
    <location>
        <begin position="18"/>
        <end position="106"/>
    </location>
</feature>
<feature type="compositionally biased region" description="Gly residues" evidence="9">
    <location>
        <begin position="422"/>
        <end position="432"/>
    </location>
</feature>
<dbReference type="Gene3D" id="6.20.210.10">
    <property type="entry name" value="Nin one binding (NOB1), Zn-ribbon-like"/>
    <property type="match status" value="1"/>
</dbReference>
<keyword evidence="2" id="KW-0540">Nuclease</keyword>
<feature type="binding site" evidence="8">
    <location>
        <position position="300"/>
    </location>
    <ligand>
        <name>Zn(2+)</name>
        <dbReference type="ChEBI" id="CHEBI:29105"/>
    </ligand>
</feature>
<keyword evidence="6 7" id="KW-0539">Nucleus</keyword>
<gene>
    <name evidence="12" type="ORF">FA10DRAFT_231068</name>
</gene>
<dbReference type="AlphaFoldDB" id="A0A316YLK8"/>
<dbReference type="InterPro" id="IPR039907">
    <property type="entry name" value="NOB1"/>
</dbReference>
<evidence type="ECO:0000256" key="7">
    <source>
        <dbReference type="PIRNR" id="PIRNR037125"/>
    </source>
</evidence>
<evidence type="ECO:0000313" key="13">
    <source>
        <dbReference type="Proteomes" id="UP000245768"/>
    </source>
</evidence>
<keyword evidence="3 7" id="KW-0479">Metal-binding</keyword>